<dbReference type="PANTHER" id="PTHR34562">
    <property type="entry name" value="WPP DOMAIN-INTERACTING PROTEIN 2"/>
    <property type="match status" value="1"/>
</dbReference>
<organism evidence="3 4">
    <name type="scientific">Digitaria exilis</name>
    <dbReference type="NCBI Taxonomy" id="1010633"/>
    <lineage>
        <taxon>Eukaryota</taxon>
        <taxon>Viridiplantae</taxon>
        <taxon>Streptophyta</taxon>
        <taxon>Embryophyta</taxon>
        <taxon>Tracheophyta</taxon>
        <taxon>Spermatophyta</taxon>
        <taxon>Magnoliopsida</taxon>
        <taxon>Liliopsida</taxon>
        <taxon>Poales</taxon>
        <taxon>Poaceae</taxon>
        <taxon>PACMAD clade</taxon>
        <taxon>Panicoideae</taxon>
        <taxon>Panicodae</taxon>
        <taxon>Paniceae</taxon>
        <taxon>Anthephorinae</taxon>
        <taxon>Digitaria</taxon>
    </lineage>
</organism>
<feature type="coiled-coil region" evidence="1">
    <location>
        <begin position="288"/>
        <end position="353"/>
    </location>
</feature>
<sequence length="409" mass="43943">MTSPVAAAAPTRGRGLRRWRRIRREQEQHREGYAATTAAATAAFAGGAGGKDSAQHHKRRLPLPAGAPKGRHEAPVVDEAESSAASVESRFVPLDPGLGGLPVSPAGFSVGAHSDDSEDRGSWSSTAANAPRVLPRRDHALLFQREPRTHVPGASPHARNPRAGRSRADRPKVVYSAAGSTEAVHSRSSVESELRSSNSNVRQVGAGLNGGRKLFSGYGDHSDEEQPSEEVRSISHCKENGGSVVGGSVQISADSGDGVGDTFGKAGVGKGQNGRMHSSPDLYSESTLLLLQRTQEALENEIEKIMAIGKEPTDDFDVHDDEWNGSVYLEEPTEQANEMIKHLESRLEEASALIGEKTLRMHKLEATAIENLLLSQSELDKLYQDKMEAEIRCTILTRACQASITLPDD</sequence>
<dbReference type="Proteomes" id="UP000636709">
    <property type="component" value="Unassembled WGS sequence"/>
</dbReference>
<name>A0A835AA62_9POAL</name>
<dbReference type="OrthoDB" id="680851at2759"/>
<gene>
    <name evidence="3" type="ORF">HU200_061685</name>
</gene>
<evidence type="ECO:0000256" key="2">
    <source>
        <dbReference type="SAM" id="MobiDB-lite"/>
    </source>
</evidence>
<feature type="region of interest" description="Disordered" evidence="2">
    <location>
        <begin position="145"/>
        <end position="208"/>
    </location>
</feature>
<feature type="compositionally biased region" description="Gly residues" evidence="2">
    <location>
        <begin position="257"/>
        <end position="272"/>
    </location>
</feature>
<dbReference type="InterPro" id="IPR044696">
    <property type="entry name" value="WIP1/2/3"/>
</dbReference>
<keyword evidence="4" id="KW-1185">Reference proteome</keyword>
<dbReference type="EMBL" id="JACEFO010002615">
    <property type="protein sequence ID" value="KAF8654495.1"/>
    <property type="molecule type" value="Genomic_DNA"/>
</dbReference>
<feature type="compositionally biased region" description="Basic and acidic residues" evidence="2">
    <location>
        <begin position="184"/>
        <end position="194"/>
    </location>
</feature>
<evidence type="ECO:0000313" key="4">
    <source>
        <dbReference type="Proteomes" id="UP000636709"/>
    </source>
</evidence>
<evidence type="ECO:0000256" key="1">
    <source>
        <dbReference type="SAM" id="Coils"/>
    </source>
</evidence>
<accession>A0A835AA62</accession>
<protein>
    <submittedName>
        <fullName evidence="3">Uncharacterized protein</fullName>
    </submittedName>
</protein>
<reference evidence="3" key="1">
    <citation type="submission" date="2020-07" db="EMBL/GenBank/DDBJ databases">
        <title>Genome sequence and genetic diversity analysis of an under-domesticated orphan crop, white fonio (Digitaria exilis).</title>
        <authorList>
            <person name="Bennetzen J.L."/>
            <person name="Chen S."/>
            <person name="Ma X."/>
            <person name="Wang X."/>
            <person name="Yssel A.E.J."/>
            <person name="Chaluvadi S.R."/>
            <person name="Johnson M."/>
            <person name="Gangashetty P."/>
            <person name="Hamidou F."/>
            <person name="Sanogo M.D."/>
            <person name="Zwaenepoel A."/>
            <person name="Wallace J."/>
            <person name="Van De Peer Y."/>
            <person name="Van Deynze A."/>
        </authorList>
    </citation>
    <scope>NUCLEOTIDE SEQUENCE</scope>
    <source>
        <tissue evidence="3">Leaves</tissue>
    </source>
</reference>
<comment type="caution">
    <text evidence="3">The sequence shown here is derived from an EMBL/GenBank/DDBJ whole genome shotgun (WGS) entry which is preliminary data.</text>
</comment>
<feature type="region of interest" description="Disordered" evidence="2">
    <location>
        <begin position="238"/>
        <end position="280"/>
    </location>
</feature>
<evidence type="ECO:0000313" key="3">
    <source>
        <dbReference type="EMBL" id="KAF8654495.1"/>
    </source>
</evidence>
<keyword evidence="1" id="KW-0175">Coiled coil</keyword>
<dbReference type="PANTHER" id="PTHR34562:SF13">
    <property type="entry name" value="OS08G0497900 PROTEIN"/>
    <property type="match status" value="1"/>
</dbReference>
<dbReference type="AlphaFoldDB" id="A0A835AA62"/>
<feature type="region of interest" description="Disordered" evidence="2">
    <location>
        <begin position="44"/>
        <end position="88"/>
    </location>
</feature>
<feature type="region of interest" description="Disordered" evidence="2">
    <location>
        <begin position="109"/>
        <end position="133"/>
    </location>
</feature>
<proteinExistence type="predicted"/>